<keyword evidence="6" id="KW-0249">Electron transport</keyword>
<feature type="binding site" description="axial binding residue" evidence="9">
    <location>
        <position position="45"/>
    </location>
    <ligand>
        <name>heme c</name>
        <dbReference type="ChEBI" id="CHEBI:61717"/>
        <label>1</label>
    </ligand>
    <ligandPart>
        <name>Fe</name>
        <dbReference type="ChEBI" id="CHEBI:18248"/>
    </ligandPart>
</feature>
<protein>
    <submittedName>
        <fullName evidence="12">Cytochrome c4</fullName>
    </submittedName>
</protein>
<evidence type="ECO:0000256" key="1">
    <source>
        <dbReference type="ARBA" id="ARBA00004418"/>
    </source>
</evidence>
<accession>A0A4R1BC96</accession>
<gene>
    <name evidence="12" type="ORF">EZJ19_09435</name>
</gene>
<evidence type="ECO:0000313" key="13">
    <source>
        <dbReference type="Proteomes" id="UP000295443"/>
    </source>
</evidence>
<evidence type="ECO:0000256" key="8">
    <source>
        <dbReference type="PIRSR" id="PIRSR000005-1"/>
    </source>
</evidence>
<feature type="binding site" description="axial binding residue" evidence="9">
    <location>
        <position position="142"/>
    </location>
    <ligand>
        <name>heme c</name>
        <dbReference type="ChEBI" id="CHEBI:61717"/>
        <label>2</label>
    </ligand>
    <ligandPart>
        <name>Fe</name>
        <dbReference type="ChEBI" id="CHEBI:18248"/>
    </ligandPart>
</feature>
<dbReference type="InterPro" id="IPR036909">
    <property type="entry name" value="Cyt_c-like_dom_sf"/>
</dbReference>
<feature type="binding site" description="covalent" evidence="8">
    <location>
        <position position="141"/>
    </location>
    <ligand>
        <name>heme c</name>
        <dbReference type="ChEBI" id="CHEBI:61717"/>
        <label>2</label>
    </ligand>
</feature>
<comment type="caution">
    <text evidence="12">The sequence shown here is derived from an EMBL/GenBank/DDBJ whole genome shotgun (WGS) entry which is preliminary data.</text>
</comment>
<dbReference type="SUPFAM" id="SSF46626">
    <property type="entry name" value="Cytochrome c"/>
    <property type="match status" value="2"/>
</dbReference>
<dbReference type="GO" id="GO:0009055">
    <property type="term" value="F:electron transfer activity"/>
    <property type="evidence" value="ECO:0007669"/>
    <property type="project" value="InterPro"/>
</dbReference>
<dbReference type="Proteomes" id="UP000295443">
    <property type="component" value="Unassembled WGS sequence"/>
</dbReference>
<dbReference type="GO" id="GO:0005506">
    <property type="term" value="F:iron ion binding"/>
    <property type="evidence" value="ECO:0007669"/>
    <property type="project" value="InterPro"/>
</dbReference>
<keyword evidence="10" id="KW-0732">Signal</keyword>
<comment type="subcellular location">
    <subcellularLocation>
        <location evidence="1">Periplasm</location>
    </subcellularLocation>
</comment>
<feature type="binding site" description="axial binding residue" evidence="9">
    <location>
        <position position="182"/>
    </location>
    <ligand>
        <name>heme c</name>
        <dbReference type="ChEBI" id="CHEBI:61717"/>
        <label>2</label>
    </ligand>
    <ligandPart>
        <name>Fe</name>
        <dbReference type="ChEBI" id="CHEBI:18248"/>
    </ligandPart>
</feature>
<evidence type="ECO:0000256" key="3">
    <source>
        <dbReference type="ARBA" id="ARBA00022617"/>
    </source>
</evidence>
<keyword evidence="5" id="KW-0574">Periplasm</keyword>
<evidence type="ECO:0000259" key="11">
    <source>
        <dbReference type="PROSITE" id="PS51007"/>
    </source>
</evidence>
<dbReference type="InterPro" id="IPR024167">
    <property type="entry name" value="Cytochrome_c4-like"/>
</dbReference>
<reference evidence="12 13" key="1">
    <citation type="submission" date="2019-03" db="EMBL/GenBank/DDBJ databases">
        <title>Genome sequence of Thiobacillaceae bacterium LSR1, a sulfur-oxidizing bacterium isolated from freshwater sediment.</title>
        <authorList>
            <person name="Li S."/>
        </authorList>
    </citation>
    <scope>NUCLEOTIDE SEQUENCE [LARGE SCALE GENOMIC DNA]</scope>
    <source>
        <strain evidence="12 13">LSR1</strain>
    </source>
</reference>
<dbReference type="PIRSF" id="PIRSF000005">
    <property type="entry name" value="Cytochrome_c4"/>
    <property type="match status" value="1"/>
</dbReference>
<dbReference type="Pfam" id="PF00034">
    <property type="entry name" value="Cytochrom_C"/>
    <property type="match status" value="2"/>
</dbReference>
<sequence>MRVSVPLAAALFAGAAVPAPAADPPAGGDPTRGAVVMAARCAGCHGTDGNSRTRGIPNLAGQQPEYLVRELNGFKEDGRESAPMQAIAQDLSDQDMADLAAFLAGQAPVRGKVTKPALLALGKRIYLNGNPAGGVPACDGCHETRGEGSDRFPRVAGQDVDYTVAQFRLYVAGKRPYARKVMLTVAERLSEKEARAVAEYLASLP</sequence>
<keyword evidence="7 9" id="KW-0408">Iron</keyword>
<feature type="chain" id="PRO_5020445337" evidence="10">
    <location>
        <begin position="22"/>
        <end position="205"/>
    </location>
</feature>
<comment type="PTM">
    <text evidence="8">Binds 2 heme c groups covalently per subunit.</text>
</comment>
<evidence type="ECO:0000256" key="9">
    <source>
        <dbReference type="PIRSR" id="PIRSR000005-2"/>
    </source>
</evidence>
<dbReference type="InterPro" id="IPR050597">
    <property type="entry name" value="Cytochrome_c_Oxidase_Subunit"/>
</dbReference>
<evidence type="ECO:0000313" key="12">
    <source>
        <dbReference type="EMBL" id="TCJ14660.1"/>
    </source>
</evidence>
<feature type="signal peptide" evidence="10">
    <location>
        <begin position="1"/>
        <end position="21"/>
    </location>
</feature>
<keyword evidence="3 8" id="KW-0349">Heme</keyword>
<feature type="binding site" description="covalent" evidence="8">
    <location>
        <position position="41"/>
    </location>
    <ligand>
        <name>heme c</name>
        <dbReference type="ChEBI" id="CHEBI:61717"/>
        <label>1</label>
    </ligand>
</feature>
<dbReference type="GO" id="GO:0020037">
    <property type="term" value="F:heme binding"/>
    <property type="evidence" value="ECO:0007669"/>
    <property type="project" value="InterPro"/>
</dbReference>
<dbReference type="EMBL" id="SJZB01000034">
    <property type="protein sequence ID" value="TCJ14660.1"/>
    <property type="molecule type" value="Genomic_DNA"/>
</dbReference>
<feature type="binding site" description="axial binding residue" evidence="9">
    <location>
        <position position="84"/>
    </location>
    <ligand>
        <name>heme c</name>
        <dbReference type="ChEBI" id="CHEBI:61717"/>
        <label>1</label>
    </ligand>
    <ligandPart>
        <name>Fe</name>
        <dbReference type="ChEBI" id="CHEBI:18248"/>
    </ligandPart>
</feature>
<keyword evidence="13" id="KW-1185">Reference proteome</keyword>
<organism evidence="12 13">
    <name type="scientific">Parasulfuritortus cantonensis</name>
    <dbReference type="NCBI Taxonomy" id="2528202"/>
    <lineage>
        <taxon>Bacteria</taxon>
        <taxon>Pseudomonadati</taxon>
        <taxon>Pseudomonadota</taxon>
        <taxon>Betaproteobacteria</taxon>
        <taxon>Nitrosomonadales</taxon>
        <taxon>Thiobacillaceae</taxon>
        <taxon>Parasulfuritortus</taxon>
    </lineage>
</organism>
<feature type="binding site" description="covalent" evidence="8">
    <location>
        <position position="44"/>
    </location>
    <ligand>
        <name>heme c</name>
        <dbReference type="ChEBI" id="CHEBI:61717"/>
        <label>1</label>
    </ligand>
</feature>
<dbReference type="Gene3D" id="1.10.760.10">
    <property type="entry name" value="Cytochrome c-like domain"/>
    <property type="match status" value="2"/>
</dbReference>
<feature type="domain" description="Cytochrome c" evidence="11">
    <location>
        <begin position="28"/>
        <end position="107"/>
    </location>
</feature>
<evidence type="ECO:0000256" key="4">
    <source>
        <dbReference type="ARBA" id="ARBA00022723"/>
    </source>
</evidence>
<dbReference type="GO" id="GO:0042597">
    <property type="term" value="C:periplasmic space"/>
    <property type="evidence" value="ECO:0007669"/>
    <property type="project" value="UniProtKB-SubCell"/>
</dbReference>
<dbReference type="AlphaFoldDB" id="A0A4R1BC96"/>
<feature type="binding site" description="covalent" evidence="8">
    <location>
        <position position="138"/>
    </location>
    <ligand>
        <name>heme c</name>
        <dbReference type="ChEBI" id="CHEBI:61717"/>
        <label>2</label>
    </ligand>
</feature>
<name>A0A4R1BC96_9PROT</name>
<dbReference type="OrthoDB" id="9773456at2"/>
<evidence type="ECO:0000256" key="2">
    <source>
        <dbReference type="ARBA" id="ARBA00022448"/>
    </source>
</evidence>
<feature type="domain" description="Cytochrome c" evidence="11">
    <location>
        <begin position="117"/>
        <end position="205"/>
    </location>
</feature>
<dbReference type="RefSeq" id="WP_131446948.1">
    <property type="nucleotide sequence ID" value="NZ_SJZB01000034.1"/>
</dbReference>
<evidence type="ECO:0000256" key="7">
    <source>
        <dbReference type="ARBA" id="ARBA00023004"/>
    </source>
</evidence>
<dbReference type="PANTHER" id="PTHR33751">
    <property type="entry name" value="CBB3-TYPE CYTOCHROME C OXIDASE SUBUNIT FIXP"/>
    <property type="match status" value="1"/>
</dbReference>
<proteinExistence type="predicted"/>
<evidence type="ECO:0000256" key="10">
    <source>
        <dbReference type="SAM" id="SignalP"/>
    </source>
</evidence>
<keyword evidence="2" id="KW-0813">Transport</keyword>
<dbReference type="PROSITE" id="PS51007">
    <property type="entry name" value="CYTC"/>
    <property type="match status" value="2"/>
</dbReference>
<evidence type="ECO:0000256" key="5">
    <source>
        <dbReference type="ARBA" id="ARBA00022764"/>
    </source>
</evidence>
<dbReference type="InterPro" id="IPR009056">
    <property type="entry name" value="Cyt_c-like_dom"/>
</dbReference>
<keyword evidence="4 9" id="KW-0479">Metal-binding</keyword>
<evidence type="ECO:0000256" key="6">
    <source>
        <dbReference type="ARBA" id="ARBA00022982"/>
    </source>
</evidence>
<dbReference type="PANTHER" id="PTHR33751:SF9">
    <property type="entry name" value="CYTOCHROME C4"/>
    <property type="match status" value="1"/>
</dbReference>